<keyword evidence="1" id="KW-0812">Transmembrane</keyword>
<protein>
    <submittedName>
        <fullName evidence="3">Uncharacterized protein</fullName>
    </submittedName>
</protein>
<accession>A0A915HTJ0</accession>
<dbReference type="AlphaFoldDB" id="A0A915HTJ0"/>
<evidence type="ECO:0000313" key="2">
    <source>
        <dbReference type="Proteomes" id="UP000887565"/>
    </source>
</evidence>
<keyword evidence="1" id="KW-0472">Membrane</keyword>
<organism evidence="2 3">
    <name type="scientific">Romanomermis culicivorax</name>
    <name type="common">Nematode worm</name>
    <dbReference type="NCBI Taxonomy" id="13658"/>
    <lineage>
        <taxon>Eukaryota</taxon>
        <taxon>Metazoa</taxon>
        <taxon>Ecdysozoa</taxon>
        <taxon>Nematoda</taxon>
        <taxon>Enoplea</taxon>
        <taxon>Dorylaimia</taxon>
        <taxon>Mermithida</taxon>
        <taxon>Mermithoidea</taxon>
        <taxon>Mermithidae</taxon>
        <taxon>Romanomermis</taxon>
    </lineage>
</organism>
<keyword evidence="1" id="KW-1133">Transmembrane helix</keyword>
<sequence>MNNPQQPRAQNNLSETRQQMNRKILKALMVNTIAQSITFLVAYSKLINGLFQENRDVKIMPYFVNLMMIDAFINFVIYVFYIDQFRRTLLNAVLCRNRVIQ</sequence>
<proteinExistence type="predicted"/>
<feature type="transmembrane region" description="Helical" evidence="1">
    <location>
        <begin position="59"/>
        <end position="81"/>
    </location>
</feature>
<dbReference type="SUPFAM" id="SSF81321">
    <property type="entry name" value="Family A G protein-coupled receptor-like"/>
    <property type="match status" value="1"/>
</dbReference>
<dbReference type="Gene3D" id="1.20.1070.10">
    <property type="entry name" value="Rhodopsin 7-helix transmembrane proteins"/>
    <property type="match status" value="1"/>
</dbReference>
<evidence type="ECO:0000256" key="1">
    <source>
        <dbReference type="SAM" id="Phobius"/>
    </source>
</evidence>
<dbReference type="Proteomes" id="UP000887565">
    <property type="component" value="Unplaced"/>
</dbReference>
<reference evidence="3" key="1">
    <citation type="submission" date="2022-11" db="UniProtKB">
        <authorList>
            <consortium name="WormBaseParasite"/>
        </authorList>
    </citation>
    <scope>IDENTIFICATION</scope>
</reference>
<name>A0A915HTJ0_ROMCU</name>
<dbReference type="WBParaSite" id="nRc.2.0.1.t04717-RA">
    <property type="protein sequence ID" value="nRc.2.0.1.t04717-RA"/>
    <property type="gene ID" value="nRc.2.0.1.g04717"/>
</dbReference>
<feature type="transmembrane region" description="Helical" evidence="1">
    <location>
        <begin position="27"/>
        <end position="47"/>
    </location>
</feature>
<keyword evidence="2" id="KW-1185">Reference proteome</keyword>
<evidence type="ECO:0000313" key="3">
    <source>
        <dbReference type="WBParaSite" id="nRc.2.0.1.t04717-RA"/>
    </source>
</evidence>